<dbReference type="Proteomes" id="UP001281761">
    <property type="component" value="Unassembled WGS sequence"/>
</dbReference>
<evidence type="ECO:0000256" key="5">
    <source>
        <dbReference type="ARBA" id="ARBA00022777"/>
    </source>
</evidence>
<feature type="compositionally biased region" description="Basic residues" evidence="9">
    <location>
        <begin position="460"/>
        <end position="476"/>
    </location>
</feature>
<dbReference type="InterPro" id="IPR000719">
    <property type="entry name" value="Prot_kinase_dom"/>
</dbReference>
<feature type="region of interest" description="Disordered" evidence="9">
    <location>
        <begin position="441"/>
        <end position="476"/>
    </location>
</feature>
<keyword evidence="12" id="KW-1185">Reference proteome</keyword>
<dbReference type="PROSITE" id="PS00108">
    <property type="entry name" value="PROTEIN_KINASE_ST"/>
    <property type="match status" value="1"/>
</dbReference>
<dbReference type="InterPro" id="IPR011009">
    <property type="entry name" value="Kinase-like_dom_sf"/>
</dbReference>
<sequence length="476" mass="54910">MEDDEERLRMGRVLCEKHRYLTVTYDAFRSPTTDQVVLFMDYADRGNLHDIIKAIQSNGAPESLVKKIVFMIGLQNASLRNYIPAHGLTQLHANNFIHRDIKPDNVVLVYDPTASTVRTLISDYGLLRRIDDSYQSLGESPEALDEALYDQTLDIWSIGCITYELLQGKHPFQSTGYMSLRKKVDKPPPPITTQQLSKECQDFLNQTLQKDKNLRLSVSKGTLLSHPWLSDLNEQNTELSWDEFVSLSSPKTITQDVDVPRAQYVPKNMQTSHSSTPQNLNLIDQTFSSQKHIYSPHTPPNLSIVHTQFATSVFNPVNPTTNDSSCLPINNQQRLNQADFFKHNPCPQPYQTIQQVEQIVKQTIPRWPPPLQVKSQRHFPQRPTPFTTFEPFCTFPCIFSKLYCNDQGLIDDARAHQESERSDRSIFKDYRSMLHLIDAIHNRQSTQSRTSQILPIPKMNKTKNAKQWRRQRHRSH</sequence>
<evidence type="ECO:0000256" key="3">
    <source>
        <dbReference type="ARBA" id="ARBA00022679"/>
    </source>
</evidence>
<feature type="domain" description="Protein kinase" evidence="10">
    <location>
        <begin position="1"/>
        <end position="229"/>
    </location>
</feature>
<keyword evidence="3" id="KW-0808">Transferase</keyword>
<evidence type="ECO:0000259" key="10">
    <source>
        <dbReference type="PROSITE" id="PS50011"/>
    </source>
</evidence>
<comment type="caution">
    <text evidence="11">The sequence shown here is derived from an EMBL/GenBank/DDBJ whole genome shotgun (WGS) entry which is preliminary data.</text>
</comment>
<dbReference type="PANTHER" id="PTHR24361:SF433">
    <property type="entry name" value="PROTEIN KINASE DOMAIN-CONTAINING PROTEIN"/>
    <property type="match status" value="1"/>
</dbReference>
<evidence type="ECO:0000256" key="9">
    <source>
        <dbReference type="SAM" id="MobiDB-lite"/>
    </source>
</evidence>
<evidence type="ECO:0000256" key="1">
    <source>
        <dbReference type="ARBA" id="ARBA00012513"/>
    </source>
</evidence>
<keyword evidence="4" id="KW-0547">Nucleotide-binding</keyword>
<comment type="catalytic activity">
    <reaction evidence="7">
        <text>L-threonyl-[protein] + ATP = O-phospho-L-threonyl-[protein] + ADP + H(+)</text>
        <dbReference type="Rhea" id="RHEA:46608"/>
        <dbReference type="Rhea" id="RHEA-COMP:11060"/>
        <dbReference type="Rhea" id="RHEA-COMP:11605"/>
        <dbReference type="ChEBI" id="CHEBI:15378"/>
        <dbReference type="ChEBI" id="CHEBI:30013"/>
        <dbReference type="ChEBI" id="CHEBI:30616"/>
        <dbReference type="ChEBI" id="CHEBI:61977"/>
        <dbReference type="ChEBI" id="CHEBI:456216"/>
        <dbReference type="EC" id="2.7.11.1"/>
    </reaction>
</comment>
<dbReference type="PANTHER" id="PTHR24361">
    <property type="entry name" value="MITOGEN-ACTIVATED KINASE KINASE KINASE"/>
    <property type="match status" value="1"/>
</dbReference>
<keyword evidence="2" id="KW-0723">Serine/threonine-protein kinase</keyword>
<dbReference type="EMBL" id="JARBJD010000243">
    <property type="protein sequence ID" value="KAK2945927.1"/>
    <property type="molecule type" value="Genomic_DNA"/>
</dbReference>
<dbReference type="SMART" id="SM00220">
    <property type="entry name" value="S_TKc"/>
    <property type="match status" value="1"/>
</dbReference>
<evidence type="ECO:0000256" key="4">
    <source>
        <dbReference type="ARBA" id="ARBA00022741"/>
    </source>
</evidence>
<dbReference type="PROSITE" id="PS50011">
    <property type="entry name" value="PROTEIN_KINASE_DOM"/>
    <property type="match status" value="1"/>
</dbReference>
<name>A0ABQ9X4S3_9EUKA</name>
<reference evidence="11 12" key="1">
    <citation type="journal article" date="2022" name="bioRxiv">
        <title>Genomics of Preaxostyla Flagellates Illuminates Evolutionary Transitions and the Path Towards Mitochondrial Loss.</title>
        <authorList>
            <person name="Novak L.V.F."/>
            <person name="Treitli S.C."/>
            <person name="Pyrih J."/>
            <person name="Halakuc P."/>
            <person name="Pipaliya S.V."/>
            <person name="Vacek V."/>
            <person name="Brzon O."/>
            <person name="Soukal P."/>
            <person name="Eme L."/>
            <person name="Dacks J.B."/>
            <person name="Karnkowska A."/>
            <person name="Elias M."/>
            <person name="Hampl V."/>
        </authorList>
    </citation>
    <scope>NUCLEOTIDE SEQUENCE [LARGE SCALE GENOMIC DNA]</scope>
    <source>
        <strain evidence="11">NAU3</strain>
        <tissue evidence="11">Gut</tissue>
    </source>
</reference>
<dbReference type="EC" id="2.7.11.1" evidence="1"/>
<evidence type="ECO:0000256" key="8">
    <source>
        <dbReference type="ARBA" id="ARBA00048679"/>
    </source>
</evidence>
<comment type="catalytic activity">
    <reaction evidence="8">
        <text>L-seryl-[protein] + ATP = O-phospho-L-seryl-[protein] + ADP + H(+)</text>
        <dbReference type="Rhea" id="RHEA:17989"/>
        <dbReference type="Rhea" id="RHEA-COMP:9863"/>
        <dbReference type="Rhea" id="RHEA-COMP:11604"/>
        <dbReference type="ChEBI" id="CHEBI:15378"/>
        <dbReference type="ChEBI" id="CHEBI:29999"/>
        <dbReference type="ChEBI" id="CHEBI:30616"/>
        <dbReference type="ChEBI" id="CHEBI:83421"/>
        <dbReference type="ChEBI" id="CHEBI:456216"/>
        <dbReference type="EC" id="2.7.11.1"/>
    </reaction>
</comment>
<evidence type="ECO:0000256" key="2">
    <source>
        <dbReference type="ARBA" id="ARBA00022527"/>
    </source>
</evidence>
<keyword evidence="5" id="KW-0418">Kinase</keyword>
<gene>
    <name evidence="11" type="ORF">BLNAU_19144</name>
</gene>
<dbReference type="Gene3D" id="1.10.510.10">
    <property type="entry name" value="Transferase(Phosphotransferase) domain 1"/>
    <property type="match status" value="1"/>
</dbReference>
<proteinExistence type="predicted"/>
<evidence type="ECO:0000313" key="11">
    <source>
        <dbReference type="EMBL" id="KAK2945927.1"/>
    </source>
</evidence>
<dbReference type="Pfam" id="PF00069">
    <property type="entry name" value="Pkinase"/>
    <property type="match status" value="1"/>
</dbReference>
<dbReference type="InterPro" id="IPR053235">
    <property type="entry name" value="Ser_Thr_kinase"/>
</dbReference>
<feature type="compositionally biased region" description="Polar residues" evidence="9">
    <location>
        <begin position="442"/>
        <end position="453"/>
    </location>
</feature>
<accession>A0ABQ9X4S3</accession>
<dbReference type="SUPFAM" id="SSF56112">
    <property type="entry name" value="Protein kinase-like (PK-like)"/>
    <property type="match status" value="1"/>
</dbReference>
<organism evidence="11 12">
    <name type="scientific">Blattamonas nauphoetae</name>
    <dbReference type="NCBI Taxonomy" id="2049346"/>
    <lineage>
        <taxon>Eukaryota</taxon>
        <taxon>Metamonada</taxon>
        <taxon>Preaxostyla</taxon>
        <taxon>Oxymonadida</taxon>
        <taxon>Blattamonas</taxon>
    </lineage>
</organism>
<keyword evidence="6" id="KW-0067">ATP-binding</keyword>
<protein>
    <recommendedName>
        <fullName evidence="1">non-specific serine/threonine protein kinase</fullName>
        <ecNumber evidence="1">2.7.11.1</ecNumber>
    </recommendedName>
</protein>
<dbReference type="InterPro" id="IPR008271">
    <property type="entry name" value="Ser/Thr_kinase_AS"/>
</dbReference>
<evidence type="ECO:0000256" key="6">
    <source>
        <dbReference type="ARBA" id="ARBA00022840"/>
    </source>
</evidence>
<evidence type="ECO:0000256" key="7">
    <source>
        <dbReference type="ARBA" id="ARBA00047899"/>
    </source>
</evidence>
<evidence type="ECO:0000313" key="12">
    <source>
        <dbReference type="Proteomes" id="UP001281761"/>
    </source>
</evidence>